<dbReference type="InterPro" id="IPR036291">
    <property type="entry name" value="NAD(P)-bd_dom_sf"/>
</dbReference>
<comment type="caution">
    <text evidence="3">The sequence shown here is derived from an EMBL/GenBank/DDBJ whole genome shotgun (WGS) entry which is preliminary data.</text>
</comment>
<dbReference type="GO" id="GO:0016491">
    <property type="term" value="F:oxidoreductase activity"/>
    <property type="evidence" value="ECO:0007669"/>
    <property type="project" value="UniProtKB-KW"/>
</dbReference>
<protein>
    <submittedName>
        <fullName evidence="3">3-alpha-(Or 20-beta)-hydroxysteroid dehydrogenase</fullName>
    </submittedName>
</protein>
<dbReference type="PANTHER" id="PTHR43477">
    <property type="entry name" value="DIHYDROANTICAPSIN 7-DEHYDROGENASE"/>
    <property type="match status" value="1"/>
</dbReference>
<dbReference type="PANTHER" id="PTHR43477:SF1">
    <property type="entry name" value="DIHYDROANTICAPSIN 7-DEHYDROGENASE"/>
    <property type="match status" value="1"/>
</dbReference>
<evidence type="ECO:0000313" key="4">
    <source>
        <dbReference type="Proteomes" id="UP000051160"/>
    </source>
</evidence>
<keyword evidence="4" id="KW-1185">Reference proteome</keyword>
<proteinExistence type="inferred from homology"/>
<name>A0A0R1LYG9_9LACO</name>
<dbReference type="Proteomes" id="UP000051160">
    <property type="component" value="Unassembled WGS sequence"/>
</dbReference>
<dbReference type="Gene3D" id="3.40.50.720">
    <property type="entry name" value="NAD(P)-binding Rossmann-like Domain"/>
    <property type="match status" value="1"/>
</dbReference>
<dbReference type="InterPro" id="IPR020904">
    <property type="entry name" value="Sc_DH/Rdtase_CS"/>
</dbReference>
<dbReference type="FunFam" id="3.40.50.720:FF:000084">
    <property type="entry name" value="Short-chain dehydrogenase reductase"/>
    <property type="match status" value="1"/>
</dbReference>
<comment type="similarity">
    <text evidence="1">Belongs to the short-chain dehydrogenases/reductases (SDR) family.</text>
</comment>
<dbReference type="PATRIC" id="fig|1423776.4.peg.1545"/>
<dbReference type="CDD" id="cd05341">
    <property type="entry name" value="3beta-17beta-HSD_like_SDR_c"/>
    <property type="match status" value="1"/>
</dbReference>
<dbReference type="PRINTS" id="PR00080">
    <property type="entry name" value="SDRFAMILY"/>
</dbReference>
<dbReference type="Pfam" id="PF13561">
    <property type="entry name" value="adh_short_C2"/>
    <property type="match status" value="1"/>
</dbReference>
<dbReference type="InterPro" id="IPR051122">
    <property type="entry name" value="SDR_DHRS6-like"/>
</dbReference>
<dbReference type="GO" id="GO:0008206">
    <property type="term" value="P:bile acid metabolic process"/>
    <property type="evidence" value="ECO:0007669"/>
    <property type="project" value="UniProtKB-ARBA"/>
</dbReference>
<evidence type="ECO:0000313" key="3">
    <source>
        <dbReference type="EMBL" id="KRK97498.1"/>
    </source>
</evidence>
<reference evidence="3 4" key="1">
    <citation type="journal article" date="2015" name="Genome Announc.">
        <title>Expanding the biotechnology potential of lactobacilli through comparative genomics of 213 strains and associated genera.</title>
        <authorList>
            <person name="Sun Z."/>
            <person name="Harris H.M."/>
            <person name="McCann A."/>
            <person name="Guo C."/>
            <person name="Argimon S."/>
            <person name="Zhang W."/>
            <person name="Yang X."/>
            <person name="Jeffery I.B."/>
            <person name="Cooney J.C."/>
            <person name="Kagawa T.F."/>
            <person name="Liu W."/>
            <person name="Song Y."/>
            <person name="Salvetti E."/>
            <person name="Wrobel A."/>
            <person name="Rasinkangas P."/>
            <person name="Parkhill J."/>
            <person name="Rea M.C."/>
            <person name="O'Sullivan O."/>
            <person name="Ritari J."/>
            <person name="Douillard F.P."/>
            <person name="Paul Ross R."/>
            <person name="Yang R."/>
            <person name="Briner A.E."/>
            <person name="Felis G.E."/>
            <person name="de Vos W.M."/>
            <person name="Barrangou R."/>
            <person name="Klaenhammer T.R."/>
            <person name="Caufield P.W."/>
            <person name="Cui Y."/>
            <person name="Zhang H."/>
            <person name="O'Toole P.W."/>
        </authorList>
    </citation>
    <scope>NUCLEOTIDE SEQUENCE [LARGE SCALE GENOMIC DNA]</scope>
    <source>
        <strain evidence="3 4">DSM 19909</strain>
    </source>
</reference>
<dbReference type="STRING" id="1423776.FD04_GL001527"/>
<dbReference type="AlphaFoldDB" id="A0A0R1LYG9"/>
<dbReference type="SMR" id="A0A0R1LYG9"/>
<organism evidence="3 4">
    <name type="scientific">Secundilactobacillus odoratitofui DSM 19909 = JCM 15043</name>
    <dbReference type="NCBI Taxonomy" id="1423776"/>
    <lineage>
        <taxon>Bacteria</taxon>
        <taxon>Bacillati</taxon>
        <taxon>Bacillota</taxon>
        <taxon>Bacilli</taxon>
        <taxon>Lactobacillales</taxon>
        <taxon>Lactobacillaceae</taxon>
        <taxon>Secundilactobacillus</taxon>
    </lineage>
</organism>
<dbReference type="InterPro" id="IPR002347">
    <property type="entry name" value="SDR_fam"/>
</dbReference>
<dbReference type="PRINTS" id="PR00081">
    <property type="entry name" value="GDHRDH"/>
</dbReference>
<dbReference type="PROSITE" id="PS00061">
    <property type="entry name" value="ADH_SHORT"/>
    <property type="match status" value="1"/>
</dbReference>
<evidence type="ECO:0000256" key="1">
    <source>
        <dbReference type="ARBA" id="ARBA00006484"/>
    </source>
</evidence>
<dbReference type="NCBIfam" id="NF005559">
    <property type="entry name" value="PRK07231.1"/>
    <property type="match status" value="1"/>
</dbReference>
<accession>A0A0R1LYG9</accession>
<evidence type="ECO:0000256" key="2">
    <source>
        <dbReference type="ARBA" id="ARBA00023002"/>
    </source>
</evidence>
<dbReference type="EMBL" id="AZEE01000029">
    <property type="protein sequence ID" value="KRK97498.1"/>
    <property type="molecule type" value="Genomic_DNA"/>
</dbReference>
<dbReference type="SUPFAM" id="SSF51735">
    <property type="entry name" value="NAD(P)-binding Rossmann-fold domains"/>
    <property type="match status" value="1"/>
</dbReference>
<keyword evidence="2" id="KW-0560">Oxidoreductase</keyword>
<sequence length="268" mass="28542">MLKLTSIDVILLEVFDLTDRLKGKVAIVTGGTLGIGLGIAKRFVDEGAKVVITGRHADVGEKAAASIGGPDVIRFMKHDASDEAGWVDLFDETEKAFGPVSTLVNNAGIAVNKSIENTTTEEWHKLLSINLDAVFFGTRLAIQRMKNKNLGASIINMSSIEGFIGDPNLGAYNASKGAVRIMSKSAALDCALKDYGVRVNTVHPGYIKTPLVDDLPGAEEAMSARTKTPMGHIGEPDDIAYMCVYLASNESKFATGSEFVVDGGYTAQ</sequence>
<gene>
    <name evidence="3" type="ORF">FD04_GL001527</name>
</gene>